<dbReference type="GO" id="GO:0005634">
    <property type="term" value="C:nucleus"/>
    <property type="evidence" value="ECO:0007669"/>
    <property type="project" value="TreeGrafter"/>
</dbReference>
<dbReference type="SUPFAM" id="SSF52047">
    <property type="entry name" value="RNI-like"/>
    <property type="match status" value="1"/>
</dbReference>
<dbReference type="GO" id="GO:0005829">
    <property type="term" value="C:cytosol"/>
    <property type="evidence" value="ECO:0007669"/>
    <property type="project" value="TreeGrafter"/>
</dbReference>
<evidence type="ECO:0000256" key="2">
    <source>
        <dbReference type="ARBA" id="ARBA00022614"/>
    </source>
</evidence>
<keyword evidence="1" id="KW-0343">GTPase activation</keyword>
<dbReference type="PANTHER" id="PTHR24113:SF12">
    <property type="entry name" value="RAN GTPASE-ACTIVATING PROTEIN 1"/>
    <property type="match status" value="1"/>
</dbReference>
<dbReference type="AlphaFoldDB" id="A0A7S4QHG2"/>
<proteinExistence type="predicted"/>
<evidence type="ECO:0000256" key="4">
    <source>
        <dbReference type="SAM" id="MobiDB-lite"/>
    </source>
</evidence>
<dbReference type="EMBL" id="HBNR01030110">
    <property type="protein sequence ID" value="CAE4583838.1"/>
    <property type="molecule type" value="Transcribed_RNA"/>
</dbReference>
<dbReference type="InterPro" id="IPR032675">
    <property type="entry name" value="LRR_dom_sf"/>
</dbReference>
<protein>
    <submittedName>
        <fullName evidence="5">Uncharacterized protein</fullName>
    </submittedName>
</protein>
<keyword evidence="2" id="KW-0433">Leucine-rich repeat</keyword>
<dbReference type="SMART" id="SM00368">
    <property type="entry name" value="LRR_RI"/>
    <property type="match status" value="5"/>
</dbReference>
<dbReference type="GO" id="GO:0048471">
    <property type="term" value="C:perinuclear region of cytoplasm"/>
    <property type="evidence" value="ECO:0007669"/>
    <property type="project" value="TreeGrafter"/>
</dbReference>
<dbReference type="InterPro" id="IPR027038">
    <property type="entry name" value="RanGap"/>
</dbReference>
<evidence type="ECO:0000256" key="1">
    <source>
        <dbReference type="ARBA" id="ARBA00022468"/>
    </source>
</evidence>
<name>A0A7S4QHG2_9DINO</name>
<dbReference type="GO" id="GO:0031267">
    <property type="term" value="F:small GTPase binding"/>
    <property type="evidence" value="ECO:0007669"/>
    <property type="project" value="TreeGrafter"/>
</dbReference>
<keyword evidence="3" id="KW-0677">Repeat</keyword>
<dbReference type="PANTHER" id="PTHR24113">
    <property type="entry name" value="RAN GTPASE-ACTIVATING PROTEIN 1"/>
    <property type="match status" value="1"/>
</dbReference>
<dbReference type="InterPro" id="IPR001611">
    <property type="entry name" value="Leu-rich_rpt"/>
</dbReference>
<dbReference type="Pfam" id="PF13516">
    <property type="entry name" value="LRR_6"/>
    <property type="match status" value="4"/>
</dbReference>
<sequence length="573" mass="63221">MVSGLPKGGKAPAAVLTSSSAPPDPKGAKPLPMDQLRRVCLALGFPERDLDLAMFQCGCRAPGSSVAYPKLMNWICGAQDPQDEESDTEINFIPHPPAVPEEEYSLEQLKEWQDKYTKVDSIIEALETGDTVLIKGTWLLEMSYLDEPLPKRQDLPAEAIWVVEGARDDLPEGRYDAASLRANVAVAALSYCWASPGHPDPTGEQLQRLARVVEVFLGFVNEVAIFIDWCSLYQQPRTDEQQESFCRALKHVNLWYAHQLVHSWMLTTVPEGGKPYMERGWPTFEYAISGLLKNANMFIDLAYAPEDPGPLVNFENLQNDFLMPCRAVRAAPCTPLTFRKKLDSLAFTNGSDRPFVMKRYLSTFREVMASAKHFDMTQLSWSAEQGQELAAALHWCKALQTIGITDSAVNIEGVEAIAAALTQCRNLHTLDLDGCHFGDQGAKAFIRALNETSLKKLFLSRNDISDEGVALLAEKLEARGARVREVSLRGNRVSDAGAERLAEALRKQGCPLELLRVSDNSKVGDAGAEALASAAEECPGLRLLDCRRTAVSPHGKACLDAAESRNPRLQVMY</sequence>
<accession>A0A7S4QHG2</accession>
<evidence type="ECO:0000313" key="5">
    <source>
        <dbReference type="EMBL" id="CAE4583838.1"/>
    </source>
</evidence>
<reference evidence="5" key="1">
    <citation type="submission" date="2021-01" db="EMBL/GenBank/DDBJ databases">
        <authorList>
            <person name="Corre E."/>
            <person name="Pelletier E."/>
            <person name="Niang G."/>
            <person name="Scheremetjew M."/>
            <person name="Finn R."/>
            <person name="Kale V."/>
            <person name="Holt S."/>
            <person name="Cochrane G."/>
            <person name="Meng A."/>
            <person name="Brown T."/>
            <person name="Cohen L."/>
        </authorList>
    </citation>
    <scope>NUCLEOTIDE SEQUENCE</scope>
    <source>
        <strain evidence="5">CCMP3105</strain>
    </source>
</reference>
<dbReference type="GO" id="GO:0005096">
    <property type="term" value="F:GTPase activator activity"/>
    <property type="evidence" value="ECO:0007669"/>
    <property type="project" value="UniProtKB-KW"/>
</dbReference>
<gene>
    <name evidence="5" type="ORF">AMON00008_LOCUS20557</name>
</gene>
<dbReference type="GO" id="GO:0006913">
    <property type="term" value="P:nucleocytoplasmic transport"/>
    <property type="evidence" value="ECO:0007669"/>
    <property type="project" value="TreeGrafter"/>
</dbReference>
<feature type="region of interest" description="Disordered" evidence="4">
    <location>
        <begin position="1"/>
        <end position="31"/>
    </location>
</feature>
<evidence type="ECO:0000256" key="3">
    <source>
        <dbReference type="ARBA" id="ARBA00022737"/>
    </source>
</evidence>
<organism evidence="5">
    <name type="scientific">Alexandrium monilatum</name>
    <dbReference type="NCBI Taxonomy" id="311494"/>
    <lineage>
        <taxon>Eukaryota</taxon>
        <taxon>Sar</taxon>
        <taxon>Alveolata</taxon>
        <taxon>Dinophyceae</taxon>
        <taxon>Gonyaulacales</taxon>
        <taxon>Pyrocystaceae</taxon>
        <taxon>Alexandrium</taxon>
    </lineage>
</organism>
<dbReference type="Gene3D" id="3.80.10.10">
    <property type="entry name" value="Ribonuclease Inhibitor"/>
    <property type="match status" value="1"/>
</dbReference>